<reference evidence="2" key="1">
    <citation type="submission" date="2020-06" db="EMBL/GenBank/DDBJ databases">
        <authorList>
            <consortium name="Plant Systems Biology data submission"/>
        </authorList>
    </citation>
    <scope>NUCLEOTIDE SEQUENCE</scope>
    <source>
        <strain evidence="2">D6</strain>
    </source>
</reference>
<name>A0A9N8HR40_9STRA</name>
<gene>
    <name evidence="2" type="ORF">SEMRO_1272_G258170.1</name>
</gene>
<dbReference type="OrthoDB" id="9979965at2759"/>
<dbReference type="AlphaFoldDB" id="A0A9N8HR40"/>
<evidence type="ECO:0000313" key="3">
    <source>
        <dbReference type="Proteomes" id="UP001153069"/>
    </source>
</evidence>
<evidence type="ECO:0000313" key="2">
    <source>
        <dbReference type="EMBL" id="CAB9522147.1"/>
    </source>
</evidence>
<comment type="caution">
    <text evidence="2">The sequence shown here is derived from an EMBL/GenBank/DDBJ whole genome shotgun (WGS) entry which is preliminary data.</text>
</comment>
<dbReference type="Proteomes" id="UP001153069">
    <property type="component" value="Unassembled WGS sequence"/>
</dbReference>
<sequence length="411" mass="44168">DCSSLNGKKRKASNGNASDEWNAKKEQAEKLVGLSVAAAYYNLPSLIKKIEKSISGFYPSLSLMVLATCRKEGPSVPSALLELAWSLVRSDSKTLADTKAIACVDATLVEEILKDDQSALKEYDLFIFLTQWVQINPNHRAALAKKLGSNLQLEKISPVDLSTSVASSGLFMPDEINEAYKKQALAAQQAHALSFQGSRSTSVASSGLFMPDEVNEAYKKQALAAQQAHALSFQGSRGARFWKKTLTTETGSCKSDVTTDYLNIAPIKEGIHKWTAKLLSDDGVGTDASAAFGIVCTETFVEDDCLLGGQAGGWGFDDCGSSCSEGKYTLEGARSICTDEEVNLTLNLSPSEKGNGTLIISFECEGDKCSYEIASNLHDHLKGHFGGFLPAVSTHSGACIEFVRMKTIQEG</sequence>
<accession>A0A9N8HR40</accession>
<organism evidence="2 3">
    <name type="scientific">Seminavis robusta</name>
    <dbReference type="NCBI Taxonomy" id="568900"/>
    <lineage>
        <taxon>Eukaryota</taxon>
        <taxon>Sar</taxon>
        <taxon>Stramenopiles</taxon>
        <taxon>Ochrophyta</taxon>
        <taxon>Bacillariophyta</taxon>
        <taxon>Bacillariophyceae</taxon>
        <taxon>Bacillariophycidae</taxon>
        <taxon>Naviculales</taxon>
        <taxon>Naviculaceae</taxon>
        <taxon>Seminavis</taxon>
    </lineage>
</organism>
<dbReference type="Gene3D" id="1.25.40.420">
    <property type="match status" value="1"/>
</dbReference>
<evidence type="ECO:0000256" key="1">
    <source>
        <dbReference type="SAM" id="MobiDB-lite"/>
    </source>
</evidence>
<protein>
    <submittedName>
        <fullName evidence="2">Uncharacterized protein</fullName>
    </submittedName>
</protein>
<feature type="non-terminal residue" evidence="2">
    <location>
        <position position="1"/>
    </location>
</feature>
<keyword evidence="3" id="KW-1185">Reference proteome</keyword>
<dbReference type="EMBL" id="CAICTM010001270">
    <property type="protein sequence ID" value="CAB9522147.1"/>
    <property type="molecule type" value="Genomic_DNA"/>
</dbReference>
<proteinExistence type="predicted"/>
<feature type="region of interest" description="Disordered" evidence="1">
    <location>
        <begin position="1"/>
        <end position="20"/>
    </location>
</feature>